<name>A0A0L0G6V6_9EUKA</name>
<dbReference type="Proteomes" id="UP000054560">
    <property type="component" value="Unassembled WGS sequence"/>
</dbReference>
<evidence type="ECO:0000313" key="2">
    <source>
        <dbReference type="Proteomes" id="UP000054560"/>
    </source>
</evidence>
<sequence length="454" mass="51135">MGPKKVYKQSYCGAVSALLQSTNITPTSDSLQVQPNKTGTDLWNWVQPSMGAGGHILGLSTPSFSDRSESDVVTKAVALRQGSEVLAGLNNGEEYQGNTPNHALGVLLVLAENARESRAANEVMQGMPNMWVHARRPPVYYEVEAMAAYETKVLAKDAVRATAGAILKAMDCTEPVGIVGRRWVKDKIDELGLPSATNKACRFIGRLVTRMWSRFQRQHRILTLVQEIRAPLRTKRKMSVEEFVMRCWSMRASSISCKLPKTPPESVRRLLAQTQERNFECVETMTADLLGAIRNRIGSYKEWCALTNKDCPKQWSDNLSSLARAINPSIKLYNSMCYEEAWLARASAYVPKDLAPEMYSFDDFHKLESTSYFFFNQGMYYCYSPAWREDAYKAVVDGRYKTKLVSRDEAIAAGNGQMPTAKADVLRHITYLQEYYFKGGFMTVNSHVLRICEN</sequence>
<organism evidence="1 2">
    <name type="scientific">Sphaeroforma arctica JP610</name>
    <dbReference type="NCBI Taxonomy" id="667725"/>
    <lineage>
        <taxon>Eukaryota</taxon>
        <taxon>Ichthyosporea</taxon>
        <taxon>Ichthyophonida</taxon>
        <taxon>Sphaeroforma</taxon>
    </lineage>
</organism>
<accession>A0A0L0G6V6</accession>
<gene>
    <name evidence="1" type="ORF">SARC_03188</name>
</gene>
<keyword evidence="2" id="KW-1185">Reference proteome</keyword>
<protein>
    <submittedName>
        <fullName evidence="1">Uncharacterized protein</fullName>
    </submittedName>
</protein>
<proteinExistence type="predicted"/>
<evidence type="ECO:0000313" key="1">
    <source>
        <dbReference type="EMBL" id="KNC84591.1"/>
    </source>
</evidence>
<reference evidence="1 2" key="1">
    <citation type="submission" date="2011-02" db="EMBL/GenBank/DDBJ databases">
        <title>The Genome Sequence of Sphaeroforma arctica JP610.</title>
        <authorList>
            <consortium name="The Broad Institute Genome Sequencing Platform"/>
            <person name="Russ C."/>
            <person name="Cuomo C."/>
            <person name="Young S.K."/>
            <person name="Zeng Q."/>
            <person name="Gargeya S."/>
            <person name="Alvarado L."/>
            <person name="Berlin A."/>
            <person name="Chapman S.B."/>
            <person name="Chen Z."/>
            <person name="Freedman E."/>
            <person name="Gellesch M."/>
            <person name="Goldberg J."/>
            <person name="Griggs A."/>
            <person name="Gujja S."/>
            <person name="Heilman E."/>
            <person name="Heiman D."/>
            <person name="Howarth C."/>
            <person name="Mehta T."/>
            <person name="Neiman D."/>
            <person name="Pearson M."/>
            <person name="Roberts A."/>
            <person name="Saif S."/>
            <person name="Shea T."/>
            <person name="Shenoy N."/>
            <person name="Sisk P."/>
            <person name="Stolte C."/>
            <person name="Sykes S."/>
            <person name="White J."/>
            <person name="Yandava C."/>
            <person name="Burger G."/>
            <person name="Gray M.W."/>
            <person name="Holland P.W.H."/>
            <person name="King N."/>
            <person name="Lang F.B.F."/>
            <person name="Roger A.J."/>
            <person name="Ruiz-Trillo I."/>
            <person name="Haas B."/>
            <person name="Nusbaum C."/>
            <person name="Birren B."/>
        </authorList>
    </citation>
    <scope>NUCLEOTIDE SEQUENCE [LARGE SCALE GENOMIC DNA]</scope>
    <source>
        <strain evidence="1 2">JP610</strain>
    </source>
</reference>
<dbReference type="AlphaFoldDB" id="A0A0L0G6V6"/>
<dbReference type="GeneID" id="25903692"/>
<dbReference type="RefSeq" id="XP_014158493.1">
    <property type="nucleotide sequence ID" value="XM_014303018.1"/>
</dbReference>
<dbReference type="EMBL" id="KQ241753">
    <property type="protein sequence ID" value="KNC84591.1"/>
    <property type="molecule type" value="Genomic_DNA"/>
</dbReference>